<dbReference type="RefSeq" id="WP_169659934.1">
    <property type="nucleotide sequence ID" value="NZ_JABANE010000111.1"/>
</dbReference>
<evidence type="ECO:0008006" key="3">
    <source>
        <dbReference type="Google" id="ProtNLM"/>
    </source>
</evidence>
<accession>A0A7X9XCG4</accession>
<protein>
    <recommendedName>
        <fullName evidence="3">Pentapeptide repeat-containing protein</fullName>
    </recommendedName>
</protein>
<evidence type="ECO:0000313" key="2">
    <source>
        <dbReference type="Proteomes" id="UP000576082"/>
    </source>
</evidence>
<proteinExistence type="predicted"/>
<reference evidence="1 2" key="1">
    <citation type="submission" date="2020-04" db="EMBL/GenBank/DDBJ databases">
        <title>Flammeovirga sp. SR4, a novel species isolated from seawater.</title>
        <authorList>
            <person name="Wang X."/>
        </authorList>
    </citation>
    <scope>NUCLEOTIDE SEQUENCE [LARGE SCALE GENOMIC DNA]</scope>
    <source>
        <strain evidence="1 2">ATCC 23126</strain>
    </source>
</reference>
<dbReference type="Proteomes" id="UP000576082">
    <property type="component" value="Unassembled WGS sequence"/>
</dbReference>
<dbReference type="Gene3D" id="2.160.20.80">
    <property type="entry name" value="E3 ubiquitin-protein ligase SopA"/>
    <property type="match status" value="1"/>
</dbReference>
<comment type="caution">
    <text evidence="1">The sequence shown here is derived from an EMBL/GenBank/DDBJ whole genome shotgun (WGS) entry which is preliminary data.</text>
</comment>
<sequence>MSKFNKNSLLLGLITIGCLTLLLSVNMKDHTLEKKFRKGEDIFIEGKSFSEGLDLTLFLNFRRVAPNRMEAEVNGNVIFSHCDFNSLITSRYKDGILYTVTFNRSLVFKNCVFDQVVEAPYLHVKGDFTAVECYFNCKVDFSKLWVQGRRTSFENSKFIKKLILTNCIFDNQSSFTSCEFIKSVSFQNSVFKGTSFFGAASFLEYAGFEKCSFQRGVTFDKANFRKRAVFHSCNLYNTASFQSTKFKKSLDLNKAQFLCNLDTNQVVLPIDINTEGAYFLTQKTFFNPLER</sequence>
<gene>
    <name evidence="1" type="ORF">HHU12_27430</name>
</gene>
<evidence type="ECO:0000313" key="1">
    <source>
        <dbReference type="EMBL" id="NME71728.1"/>
    </source>
</evidence>
<dbReference type="InterPro" id="IPR001646">
    <property type="entry name" value="5peptide_repeat"/>
</dbReference>
<dbReference type="Pfam" id="PF13576">
    <property type="entry name" value="Pentapeptide_3"/>
    <property type="match status" value="1"/>
</dbReference>
<organism evidence="1 2">
    <name type="scientific">Flammeovirga aprica JL-4</name>
    <dbReference type="NCBI Taxonomy" id="694437"/>
    <lineage>
        <taxon>Bacteria</taxon>
        <taxon>Pseudomonadati</taxon>
        <taxon>Bacteroidota</taxon>
        <taxon>Cytophagia</taxon>
        <taxon>Cytophagales</taxon>
        <taxon>Flammeovirgaceae</taxon>
        <taxon>Flammeovirga</taxon>
    </lineage>
</organism>
<keyword evidence="2" id="KW-1185">Reference proteome</keyword>
<name>A0A7X9XCG4_9BACT</name>
<dbReference type="AlphaFoldDB" id="A0A7X9XCG4"/>
<dbReference type="EMBL" id="JABANE010000111">
    <property type="protein sequence ID" value="NME71728.1"/>
    <property type="molecule type" value="Genomic_DNA"/>
</dbReference>
<dbReference type="PROSITE" id="PS51257">
    <property type="entry name" value="PROKAR_LIPOPROTEIN"/>
    <property type="match status" value="1"/>
</dbReference>